<protein>
    <submittedName>
        <fullName evidence="1">Uncharacterized protein</fullName>
    </submittedName>
</protein>
<dbReference type="EMBL" id="JANBPG010000357">
    <property type="protein sequence ID" value="KAJ1897196.1"/>
    <property type="molecule type" value="Genomic_DNA"/>
</dbReference>
<evidence type="ECO:0000313" key="2">
    <source>
        <dbReference type="Proteomes" id="UP001150581"/>
    </source>
</evidence>
<proteinExistence type="predicted"/>
<reference evidence="1" key="1">
    <citation type="submission" date="2022-07" db="EMBL/GenBank/DDBJ databases">
        <title>Phylogenomic reconstructions and comparative analyses of Kickxellomycotina fungi.</title>
        <authorList>
            <person name="Reynolds N.K."/>
            <person name="Stajich J.E."/>
            <person name="Barry K."/>
            <person name="Grigoriev I.V."/>
            <person name="Crous P."/>
            <person name="Smith M.E."/>
        </authorList>
    </citation>
    <scope>NUCLEOTIDE SEQUENCE</scope>
    <source>
        <strain evidence="1">Benny 63K</strain>
    </source>
</reference>
<sequence length="210" mass="22567">MSAIIVATPGAHIDLCNPANSSTSQLLMRTTAHSLNALLRAHERGRPESNTGTHSLRNNFAHIIPTRPTPTSATVASSSGHLLPSIEGFVSIVTAALNTKTAVLVTALVYVERLRKRLPVSATVAADTPYRVFLAALMLADKFWSDHAVSAENFVVAAGGAFSRREIAAMERALLKLLGFRLYVSADDIRQHARRLGFAIDDETSLPGVK</sequence>
<comment type="caution">
    <text evidence="1">The sequence shown here is derived from an EMBL/GenBank/DDBJ whole genome shotgun (WGS) entry which is preliminary data.</text>
</comment>
<name>A0ACC1IL81_9FUNG</name>
<accession>A0ACC1IL81</accession>
<keyword evidence="2" id="KW-1185">Reference proteome</keyword>
<gene>
    <name evidence="1" type="ORF">LPJ66_003516</name>
</gene>
<dbReference type="Proteomes" id="UP001150581">
    <property type="component" value="Unassembled WGS sequence"/>
</dbReference>
<evidence type="ECO:0000313" key="1">
    <source>
        <dbReference type="EMBL" id="KAJ1897196.1"/>
    </source>
</evidence>
<organism evidence="1 2">
    <name type="scientific">Kickxella alabastrina</name>
    <dbReference type="NCBI Taxonomy" id="61397"/>
    <lineage>
        <taxon>Eukaryota</taxon>
        <taxon>Fungi</taxon>
        <taxon>Fungi incertae sedis</taxon>
        <taxon>Zoopagomycota</taxon>
        <taxon>Kickxellomycotina</taxon>
        <taxon>Kickxellomycetes</taxon>
        <taxon>Kickxellales</taxon>
        <taxon>Kickxellaceae</taxon>
        <taxon>Kickxella</taxon>
    </lineage>
</organism>